<proteinExistence type="inferred from homology"/>
<dbReference type="Gene3D" id="1.10.10.10">
    <property type="entry name" value="Winged helix-like DNA-binding domain superfamily/Winged helix DNA-binding domain"/>
    <property type="match status" value="1"/>
</dbReference>
<keyword evidence="7" id="KW-1185">Reference proteome</keyword>
<protein>
    <recommendedName>
        <fullName evidence="5">HTH lysR-type domain-containing protein</fullName>
    </recommendedName>
</protein>
<evidence type="ECO:0000313" key="7">
    <source>
        <dbReference type="Proteomes" id="UP000051621"/>
    </source>
</evidence>
<evidence type="ECO:0000313" key="6">
    <source>
        <dbReference type="EMBL" id="KRL00506.1"/>
    </source>
</evidence>
<organism evidence="6 7">
    <name type="scientific">Liquorilactobacillus capillatus DSM 19910</name>
    <dbReference type="NCBI Taxonomy" id="1423731"/>
    <lineage>
        <taxon>Bacteria</taxon>
        <taxon>Bacillati</taxon>
        <taxon>Bacillota</taxon>
        <taxon>Bacilli</taxon>
        <taxon>Lactobacillales</taxon>
        <taxon>Lactobacillaceae</taxon>
        <taxon>Liquorilactobacillus</taxon>
    </lineage>
</organism>
<accession>A0A0R1M6R9</accession>
<dbReference type="Pfam" id="PF03466">
    <property type="entry name" value="LysR_substrate"/>
    <property type="match status" value="1"/>
</dbReference>
<keyword evidence="4" id="KW-0804">Transcription</keyword>
<dbReference type="InterPro" id="IPR000847">
    <property type="entry name" value="LysR_HTH_N"/>
</dbReference>
<dbReference type="GO" id="GO:0032993">
    <property type="term" value="C:protein-DNA complex"/>
    <property type="evidence" value="ECO:0007669"/>
    <property type="project" value="TreeGrafter"/>
</dbReference>
<gene>
    <name evidence="6" type="ORF">FC81_GL002037</name>
</gene>
<dbReference type="SUPFAM" id="SSF53850">
    <property type="entry name" value="Periplasmic binding protein-like II"/>
    <property type="match status" value="1"/>
</dbReference>
<feature type="domain" description="HTH lysR-type" evidence="5">
    <location>
        <begin position="1"/>
        <end position="32"/>
    </location>
</feature>
<dbReference type="SUPFAM" id="SSF46785">
    <property type="entry name" value="Winged helix' DNA-binding domain"/>
    <property type="match status" value="1"/>
</dbReference>
<sequence>MSQPAVSKNIKKLETELKVKLVEYRHHQVSLTPNGNYFWNKMLTVDSIVAEAIGNIRNNDLSDIITIKVGFSDISFEKSYLPKLISNLKRKYHYDVQLVFTDPNGNKKIIDELVNKHYDFQLFQDDLFFKQKDLASTALLTGGFSVVISKRNPLSNNEYLTLAQLSGQKILIWEGNESIPAISNLKYELNTKYNNLDITPIYDSSSLEIYAAANKVIGIVPSFLYNPASNDVNYVKLDVAISINYSIGYLRETSNKAYFENVITSFKQAVNFEKQNW</sequence>
<dbReference type="PROSITE" id="PS50931">
    <property type="entry name" value="HTH_LYSR"/>
    <property type="match status" value="1"/>
</dbReference>
<dbReference type="Proteomes" id="UP000051621">
    <property type="component" value="Unassembled WGS sequence"/>
</dbReference>
<dbReference type="PANTHER" id="PTHR30346:SF28">
    <property type="entry name" value="HTH-TYPE TRANSCRIPTIONAL REGULATOR CYNR"/>
    <property type="match status" value="1"/>
</dbReference>
<evidence type="ECO:0000259" key="5">
    <source>
        <dbReference type="PROSITE" id="PS50931"/>
    </source>
</evidence>
<reference evidence="6 7" key="1">
    <citation type="journal article" date="2015" name="Genome Announc.">
        <title>Expanding the biotechnology potential of lactobacilli through comparative genomics of 213 strains and associated genera.</title>
        <authorList>
            <person name="Sun Z."/>
            <person name="Harris H.M."/>
            <person name="McCann A."/>
            <person name="Guo C."/>
            <person name="Argimon S."/>
            <person name="Zhang W."/>
            <person name="Yang X."/>
            <person name="Jeffery I.B."/>
            <person name="Cooney J.C."/>
            <person name="Kagawa T.F."/>
            <person name="Liu W."/>
            <person name="Song Y."/>
            <person name="Salvetti E."/>
            <person name="Wrobel A."/>
            <person name="Rasinkangas P."/>
            <person name="Parkhill J."/>
            <person name="Rea M.C."/>
            <person name="O'Sullivan O."/>
            <person name="Ritari J."/>
            <person name="Douillard F.P."/>
            <person name="Paul Ross R."/>
            <person name="Yang R."/>
            <person name="Briner A.E."/>
            <person name="Felis G.E."/>
            <person name="de Vos W.M."/>
            <person name="Barrangou R."/>
            <person name="Klaenhammer T.R."/>
            <person name="Caufield P.W."/>
            <person name="Cui Y."/>
            <person name="Zhang H."/>
            <person name="O'Toole P.W."/>
        </authorList>
    </citation>
    <scope>NUCLEOTIDE SEQUENCE [LARGE SCALE GENOMIC DNA]</scope>
    <source>
        <strain evidence="6 7">DSM 19910</strain>
    </source>
</reference>
<dbReference type="Pfam" id="PF00126">
    <property type="entry name" value="HTH_1"/>
    <property type="match status" value="1"/>
</dbReference>
<keyword evidence="3" id="KW-0238">DNA-binding</keyword>
<dbReference type="STRING" id="1423731.FC81_GL002037"/>
<dbReference type="InterPro" id="IPR036390">
    <property type="entry name" value="WH_DNA-bd_sf"/>
</dbReference>
<dbReference type="PATRIC" id="fig|1423731.3.peg.2093"/>
<dbReference type="GO" id="GO:0003700">
    <property type="term" value="F:DNA-binding transcription factor activity"/>
    <property type="evidence" value="ECO:0007669"/>
    <property type="project" value="InterPro"/>
</dbReference>
<evidence type="ECO:0000256" key="2">
    <source>
        <dbReference type="ARBA" id="ARBA00023015"/>
    </source>
</evidence>
<dbReference type="PANTHER" id="PTHR30346">
    <property type="entry name" value="TRANSCRIPTIONAL DUAL REGULATOR HCAR-RELATED"/>
    <property type="match status" value="1"/>
</dbReference>
<keyword evidence="2" id="KW-0805">Transcription regulation</keyword>
<comment type="caution">
    <text evidence="6">The sequence shown here is derived from an EMBL/GenBank/DDBJ whole genome shotgun (WGS) entry which is preliminary data.</text>
</comment>
<comment type="similarity">
    <text evidence="1">Belongs to the LysR transcriptional regulatory family.</text>
</comment>
<evidence type="ECO:0000256" key="3">
    <source>
        <dbReference type="ARBA" id="ARBA00023125"/>
    </source>
</evidence>
<dbReference type="InterPro" id="IPR036388">
    <property type="entry name" value="WH-like_DNA-bd_sf"/>
</dbReference>
<dbReference type="Gene3D" id="3.40.190.290">
    <property type="match status" value="1"/>
</dbReference>
<dbReference type="AlphaFoldDB" id="A0A0R1M6R9"/>
<evidence type="ECO:0000256" key="1">
    <source>
        <dbReference type="ARBA" id="ARBA00009437"/>
    </source>
</evidence>
<evidence type="ECO:0000256" key="4">
    <source>
        <dbReference type="ARBA" id="ARBA00023163"/>
    </source>
</evidence>
<dbReference type="GO" id="GO:0003677">
    <property type="term" value="F:DNA binding"/>
    <property type="evidence" value="ECO:0007669"/>
    <property type="project" value="UniProtKB-KW"/>
</dbReference>
<dbReference type="InterPro" id="IPR005119">
    <property type="entry name" value="LysR_subst-bd"/>
</dbReference>
<name>A0A0R1M6R9_9LACO</name>
<dbReference type="EMBL" id="AZEF01000042">
    <property type="protein sequence ID" value="KRL00506.1"/>
    <property type="molecule type" value="Genomic_DNA"/>
</dbReference>